<evidence type="ECO:0000313" key="4">
    <source>
        <dbReference type="Proteomes" id="UP000295662"/>
    </source>
</evidence>
<dbReference type="InterPro" id="IPR000297">
    <property type="entry name" value="PPIase_PpiC"/>
</dbReference>
<dbReference type="PROSITE" id="PS50198">
    <property type="entry name" value="PPIC_PPIASE_2"/>
    <property type="match status" value="1"/>
</dbReference>
<dbReference type="InterPro" id="IPR046357">
    <property type="entry name" value="PPIase_dom_sf"/>
</dbReference>
<dbReference type="PANTHER" id="PTHR47245:SF3">
    <property type="entry name" value="PEPTIDYL-PROLYL CIS-TRANS ISOMERASE, PPIC-TYPE-RELATED"/>
    <property type="match status" value="1"/>
</dbReference>
<keyword evidence="1" id="KW-0697">Rotamase</keyword>
<name>A0A4R7S733_9BACT</name>
<protein>
    <submittedName>
        <fullName evidence="3">Parvulin-like peptidyl-prolyl isomerase</fullName>
    </submittedName>
</protein>
<comment type="caution">
    <text evidence="3">The sequence shown here is derived from an EMBL/GenBank/DDBJ whole genome shotgun (WGS) entry which is preliminary data.</text>
</comment>
<organism evidence="3 4">
    <name type="scientific">Prosthecobacter fusiformis</name>
    <dbReference type="NCBI Taxonomy" id="48464"/>
    <lineage>
        <taxon>Bacteria</taxon>
        <taxon>Pseudomonadati</taxon>
        <taxon>Verrucomicrobiota</taxon>
        <taxon>Verrucomicrobiia</taxon>
        <taxon>Verrucomicrobiales</taxon>
        <taxon>Verrucomicrobiaceae</taxon>
        <taxon>Prosthecobacter</taxon>
    </lineage>
</organism>
<dbReference type="InterPro" id="IPR050245">
    <property type="entry name" value="PrsA_foldase"/>
</dbReference>
<proteinExistence type="predicted"/>
<dbReference type="SUPFAM" id="SSF109998">
    <property type="entry name" value="Triger factor/SurA peptide-binding domain-like"/>
    <property type="match status" value="1"/>
</dbReference>
<dbReference type="RefSeq" id="WP_133794187.1">
    <property type="nucleotide sequence ID" value="NZ_SOCA01000002.1"/>
</dbReference>
<sequence length="303" mass="35069">MKSWLLPVLLMLLIAGGYHWRKELRQRLIGSVPAFSTTEVQEVSAGLIFRNGTETDAQLRAEKELKIKDSLRRYRLLDLDFHPDVSNDLASEMHSWRRQWEKDGEREQRLLGQGITDGEMESSVHEALLDHAWIETSIADEIQVSEAELKAAFEQQRPFLKIPPAYLTAHLFLSRHGANKKDRSQEMRVIQQRLLAGETWERLTLAHSEDARSKYQGGRLGWINQRRMPTEFMTAVQRLNVGETSGPIATPLGWHLIRLLDKRSERLPRLEEVRTELMASLVQQKRQAALERLRQKLQQATQP</sequence>
<dbReference type="SUPFAM" id="SSF54534">
    <property type="entry name" value="FKBP-like"/>
    <property type="match status" value="1"/>
</dbReference>
<dbReference type="Proteomes" id="UP000295662">
    <property type="component" value="Unassembled WGS sequence"/>
</dbReference>
<feature type="domain" description="PpiC" evidence="2">
    <location>
        <begin position="163"/>
        <end position="261"/>
    </location>
</feature>
<accession>A0A4R7S733</accession>
<dbReference type="PANTHER" id="PTHR47245">
    <property type="entry name" value="PEPTIDYLPROLYL ISOMERASE"/>
    <property type="match status" value="1"/>
</dbReference>
<keyword evidence="1 3" id="KW-0413">Isomerase</keyword>
<dbReference type="GO" id="GO:0003755">
    <property type="term" value="F:peptidyl-prolyl cis-trans isomerase activity"/>
    <property type="evidence" value="ECO:0007669"/>
    <property type="project" value="UniProtKB-KW"/>
</dbReference>
<keyword evidence="4" id="KW-1185">Reference proteome</keyword>
<dbReference type="AlphaFoldDB" id="A0A4R7S733"/>
<dbReference type="EMBL" id="SOCA01000002">
    <property type="protein sequence ID" value="TDU73027.1"/>
    <property type="molecule type" value="Genomic_DNA"/>
</dbReference>
<evidence type="ECO:0000313" key="3">
    <source>
        <dbReference type="EMBL" id="TDU73027.1"/>
    </source>
</evidence>
<evidence type="ECO:0000259" key="2">
    <source>
        <dbReference type="PROSITE" id="PS50198"/>
    </source>
</evidence>
<gene>
    <name evidence="3" type="ORF">EI77_01493</name>
</gene>
<dbReference type="Gene3D" id="3.10.50.40">
    <property type="match status" value="1"/>
</dbReference>
<dbReference type="OrthoDB" id="188055at2"/>
<evidence type="ECO:0000256" key="1">
    <source>
        <dbReference type="PROSITE-ProRule" id="PRU00278"/>
    </source>
</evidence>
<dbReference type="InterPro" id="IPR027304">
    <property type="entry name" value="Trigger_fact/SurA_dom_sf"/>
</dbReference>
<dbReference type="Pfam" id="PF00639">
    <property type="entry name" value="Rotamase"/>
    <property type="match status" value="1"/>
</dbReference>
<reference evidence="3 4" key="1">
    <citation type="submission" date="2019-03" db="EMBL/GenBank/DDBJ databases">
        <title>Genomic Encyclopedia of Archaeal and Bacterial Type Strains, Phase II (KMG-II): from individual species to whole genera.</title>
        <authorList>
            <person name="Goeker M."/>
        </authorList>
    </citation>
    <scope>NUCLEOTIDE SEQUENCE [LARGE SCALE GENOMIC DNA]</scope>
    <source>
        <strain evidence="3 4">ATCC 25309</strain>
    </source>
</reference>